<evidence type="ECO:0000256" key="1">
    <source>
        <dbReference type="SAM" id="Phobius"/>
    </source>
</evidence>
<name>A0ABX1R0Q4_9ALTE</name>
<keyword evidence="1" id="KW-0472">Membrane</keyword>
<protein>
    <submittedName>
        <fullName evidence="2">Metal-dependent hydrolase</fullName>
    </submittedName>
</protein>
<reference evidence="2 3" key="1">
    <citation type="submission" date="2020-03" db="EMBL/GenBank/DDBJ databases">
        <title>Alteromonas ponticola sp. nov., isolated from seawater.</title>
        <authorList>
            <person name="Yoon J.-H."/>
            <person name="Kim Y.-O."/>
        </authorList>
    </citation>
    <scope>NUCLEOTIDE SEQUENCE [LARGE SCALE GENOMIC DNA]</scope>
    <source>
        <strain evidence="2 3">MYP5</strain>
    </source>
</reference>
<keyword evidence="2" id="KW-0378">Hydrolase</keyword>
<sequence>MDPVTQGVIGATAALVISKDKTRLKHAAFIGAAAGMAPDLDILLQSSQDPLLALELHRQFTHALFFIPIGGFIVASLLWLLFYRAHPFKSIYWCATAGYATHGLLDSCTSYGTQLLWPFTHLRIAWDTIGIIDLFVTLPLLIGIAATCLVKRKHWLYLSVAFFAAYMGLGVLQHHRAINTVDQLVRQNSHQATRIKAMPTIGNLIVWRTLYEANQRYYVNAIALPIMGEPRIYPGTVIEKLNMMRDFPSIEPGSVHADDVERFRWFTDNWLVVDPKHAERISDLRYSAQVEKVKPLWGIELNADKQHQHVNYIDDIPSGNRDLIPLDKIFDSSSSEQLNERLP</sequence>
<dbReference type="GO" id="GO:0016787">
    <property type="term" value="F:hydrolase activity"/>
    <property type="evidence" value="ECO:0007669"/>
    <property type="project" value="UniProtKB-KW"/>
</dbReference>
<accession>A0ABX1R0Q4</accession>
<gene>
    <name evidence="2" type="ORF">HCJ96_08525</name>
</gene>
<dbReference type="PANTHER" id="PTHR40031:SF1">
    <property type="entry name" value="MEMBRANE-BOUND METAL-DEPENDENT HYDROLASE"/>
    <property type="match status" value="1"/>
</dbReference>
<dbReference type="EMBL" id="JAATNW010000004">
    <property type="protein sequence ID" value="NMH60059.1"/>
    <property type="molecule type" value="Genomic_DNA"/>
</dbReference>
<dbReference type="InterPro" id="IPR007404">
    <property type="entry name" value="YdjM-like"/>
</dbReference>
<dbReference type="PANTHER" id="PTHR40031">
    <property type="entry name" value="HYPOTHETICAL MEMBRANE SPANNING PROTEIN"/>
    <property type="match status" value="1"/>
</dbReference>
<organism evidence="2 3">
    <name type="scientific">Alteromonas ponticola</name>
    <dbReference type="NCBI Taxonomy" id="2720613"/>
    <lineage>
        <taxon>Bacteria</taxon>
        <taxon>Pseudomonadati</taxon>
        <taxon>Pseudomonadota</taxon>
        <taxon>Gammaproteobacteria</taxon>
        <taxon>Alteromonadales</taxon>
        <taxon>Alteromonadaceae</taxon>
        <taxon>Alteromonas/Salinimonas group</taxon>
        <taxon>Alteromonas</taxon>
    </lineage>
</organism>
<feature type="transmembrane region" description="Helical" evidence="1">
    <location>
        <begin position="155"/>
        <end position="172"/>
    </location>
</feature>
<evidence type="ECO:0000313" key="2">
    <source>
        <dbReference type="EMBL" id="NMH60059.1"/>
    </source>
</evidence>
<feature type="transmembrane region" description="Helical" evidence="1">
    <location>
        <begin position="63"/>
        <end position="83"/>
    </location>
</feature>
<keyword evidence="1" id="KW-0812">Transmembrane</keyword>
<dbReference type="Proteomes" id="UP000709336">
    <property type="component" value="Unassembled WGS sequence"/>
</dbReference>
<comment type="caution">
    <text evidence="2">The sequence shown here is derived from an EMBL/GenBank/DDBJ whole genome shotgun (WGS) entry which is preliminary data.</text>
</comment>
<dbReference type="InterPro" id="IPR053170">
    <property type="entry name" value="Transcription_regulator"/>
</dbReference>
<keyword evidence="3" id="KW-1185">Reference proteome</keyword>
<feature type="transmembrane region" description="Helical" evidence="1">
    <location>
        <begin position="124"/>
        <end position="148"/>
    </location>
</feature>
<keyword evidence="1" id="KW-1133">Transmembrane helix</keyword>
<proteinExistence type="predicted"/>
<dbReference type="RefSeq" id="WP_169210618.1">
    <property type="nucleotide sequence ID" value="NZ_JAATNW010000004.1"/>
</dbReference>
<evidence type="ECO:0000313" key="3">
    <source>
        <dbReference type="Proteomes" id="UP000709336"/>
    </source>
</evidence>
<dbReference type="Pfam" id="PF04307">
    <property type="entry name" value="YdjM"/>
    <property type="match status" value="1"/>
</dbReference>